<evidence type="ECO:0000313" key="1">
    <source>
        <dbReference type="EMBL" id="KKM74639.1"/>
    </source>
</evidence>
<feature type="non-terminal residue" evidence="1">
    <location>
        <position position="1"/>
    </location>
</feature>
<dbReference type="AlphaFoldDB" id="A0A0F9JXV5"/>
<protein>
    <submittedName>
        <fullName evidence="1">Uncharacterized protein</fullName>
    </submittedName>
</protein>
<accession>A0A0F9JXV5</accession>
<name>A0A0F9JXV5_9ZZZZ</name>
<gene>
    <name evidence="1" type="ORF">LCGC14_1398440</name>
</gene>
<reference evidence="1" key="1">
    <citation type="journal article" date="2015" name="Nature">
        <title>Complex archaea that bridge the gap between prokaryotes and eukaryotes.</title>
        <authorList>
            <person name="Spang A."/>
            <person name="Saw J.H."/>
            <person name="Jorgensen S.L."/>
            <person name="Zaremba-Niedzwiedzka K."/>
            <person name="Martijn J."/>
            <person name="Lind A.E."/>
            <person name="van Eijk R."/>
            <person name="Schleper C."/>
            <person name="Guy L."/>
            <person name="Ettema T.J."/>
        </authorList>
    </citation>
    <scope>NUCLEOTIDE SEQUENCE</scope>
</reference>
<sequence length="64" mass="6968">AVRPPSCYRGTLPVKKPEGIKCAVCGKEFDPADLTQVVYHEVHRPVPIIVGADGEPLRGKKKES</sequence>
<organism evidence="1">
    <name type="scientific">marine sediment metagenome</name>
    <dbReference type="NCBI Taxonomy" id="412755"/>
    <lineage>
        <taxon>unclassified sequences</taxon>
        <taxon>metagenomes</taxon>
        <taxon>ecological metagenomes</taxon>
    </lineage>
</organism>
<proteinExistence type="predicted"/>
<comment type="caution">
    <text evidence="1">The sequence shown here is derived from an EMBL/GenBank/DDBJ whole genome shotgun (WGS) entry which is preliminary data.</text>
</comment>
<dbReference type="EMBL" id="LAZR01009110">
    <property type="protein sequence ID" value="KKM74639.1"/>
    <property type="molecule type" value="Genomic_DNA"/>
</dbReference>